<dbReference type="WBParaSite" id="Pan_g3634.t1">
    <property type="protein sequence ID" value="Pan_g3634.t1"/>
    <property type="gene ID" value="Pan_g3634"/>
</dbReference>
<evidence type="ECO:0000313" key="2">
    <source>
        <dbReference type="Proteomes" id="UP000492821"/>
    </source>
</evidence>
<feature type="compositionally biased region" description="Basic and acidic residues" evidence="1">
    <location>
        <begin position="202"/>
        <end position="215"/>
    </location>
</feature>
<dbReference type="Proteomes" id="UP000492821">
    <property type="component" value="Unassembled WGS sequence"/>
</dbReference>
<dbReference type="AlphaFoldDB" id="A0A7E4VVD0"/>
<evidence type="ECO:0000313" key="3">
    <source>
        <dbReference type="WBParaSite" id="Pan_g3634.t1"/>
    </source>
</evidence>
<sequence>MVSHSAVAFGTLCQYFVLMHSFGFCSVFAAAVYGLDSEVGSNFDFHGPSTFFTTVLPLRPDGRCNWPTPAQALAIHPVNAPRLLRSGHTLAVAVGREPASLTGPWAMWREKKNVNMARWCVRRTGKRLFWPECCFVFGWGGPHVPEILACSLLSRGDTDGGRLGFNVDGMCIECGQLRAPEEAWLGWFEGKKTEGDPWSEELEGKDRDATGDGRHTRTGGNRDAPSSLLRGRGEAPGLGSFARARSGNRRRRAPGACGYWHHFGVLTWLGLAGRRHSYISSDRFGLLSSSSCEDSQRAWWLAATHAHTDDDHEEEGRRRRRLLPSTRSPTTTTPPQGGPLLGGFRDEPPLPWSRGLIREPPASN</sequence>
<feature type="compositionally biased region" description="Low complexity" evidence="1">
    <location>
        <begin position="323"/>
        <end position="335"/>
    </location>
</feature>
<feature type="region of interest" description="Disordered" evidence="1">
    <location>
        <begin position="306"/>
        <end position="364"/>
    </location>
</feature>
<evidence type="ECO:0000256" key="1">
    <source>
        <dbReference type="SAM" id="MobiDB-lite"/>
    </source>
</evidence>
<feature type="compositionally biased region" description="Basic and acidic residues" evidence="1">
    <location>
        <begin position="306"/>
        <end position="317"/>
    </location>
</feature>
<reference evidence="3" key="2">
    <citation type="submission" date="2020-10" db="UniProtKB">
        <authorList>
            <consortium name="WormBaseParasite"/>
        </authorList>
    </citation>
    <scope>IDENTIFICATION</scope>
</reference>
<keyword evidence="2" id="KW-1185">Reference proteome</keyword>
<feature type="region of interest" description="Disordered" evidence="1">
    <location>
        <begin position="195"/>
        <end position="251"/>
    </location>
</feature>
<organism evidence="2 3">
    <name type="scientific">Panagrellus redivivus</name>
    <name type="common">Microworm</name>
    <dbReference type="NCBI Taxonomy" id="6233"/>
    <lineage>
        <taxon>Eukaryota</taxon>
        <taxon>Metazoa</taxon>
        <taxon>Ecdysozoa</taxon>
        <taxon>Nematoda</taxon>
        <taxon>Chromadorea</taxon>
        <taxon>Rhabditida</taxon>
        <taxon>Tylenchina</taxon>
        <taxon>Panagrolaimomorpha</taxon>
        <taxon>Panagrolaimoidea</taxon>
        <taxon>Panagrolaimidae</taxon>
        <taxon>Panagrellus</taxon>
    </lineage>
</organism>
<accession>A0A7E4VVD0</accession>
<name>A0A7E4VVD0_PANRE</name>
<proteinExistence type="predicted"/>
<reference evidence="2" key="1">
    <citation type="journal article" date="2013" name="Genetics">
        <title>The draft genome and transcriptome of Panagrellus redivivus are shaped by the harsh demands of a free-living lifestyle.</title>
        <authorList>
            <person name="Srinivasan J."/>
            <person name="Dillman A.R."/>
            <person name="Macchietto M.G."/>
            <person name="Heikkinen L."/>
            <person name="Lakso M."/>
            <person name="Fracchia K.M."/>
            <person name="Antoshechkin I."/>
            <person name="Mortazavi A."/>
            <person name="Wong G."/>
            <person name="Sternberg P.W."/>
        </authorList>
    </citation>
    <scope>NUCLEOTIDE SEQUENCE [LARGE SCALE GENOMIC DNA]</scope>
    <source>
        <strain evidence="2">MT8872</strain>
    </source>
</reference>
<protein>
    <submittedName>
        <fullName evidence="3">Uncharacterized protein</fullName>
    </submittedName>
</protein>